<keyword evidence="1" id="KW-0805">Transcription regulation</keyword>
<dbReference type="PROSITE" id="PS50949">
    <property type="entry name" value="HTH_GNTR"/>
    <property type="match status" value="1"/>
</dbReference>
<keyword evidence="3" id="KW-0804">Transcription</keyword>
<dbReference type="SMART" id="SM00345">
    <property type="entry name" value="HTH_GNTR"/>
    <property type="match status" value="1"/>
</dbReference>
<feature type="domain" description="HTH gntR-type" evidence="4">
    <location>
        <begin position="16"/>
        <end position="84"/>
    </location>
</feature>
<evidence type="ECO:0000256" key="1">
    <source>
        <dbReference type="ARBA" id="ARBA00023015"/>
    </source>
</evidence>
<dbReference type="SUPFAM" id="SSF46785">
    <property type="entry name" value="Winged helix' DNA-binding domain"/>
    <property type="match status" value="1"/>
</dbReference>
<dbReference type="PANTHER" id="PTHR38445">
    <property type="entry name" value="HTH-TYPE TRANSCRIPTIONAL REPRESSOR YTRA"/>
    <property type="match status" value="1"/>
</dbReference>
<protein>
    <submittedName>
        <fullName evidence="5">Regulatory GntR family protein</fullName>
    </submittedName>
</protein>
<evidence type="ECO:0000313" key="5">
    <source>
        <dbReference type="EMBL" id="PVX73151.1"/>
    </source>
</evidence>
<keyword evidence="6" id="KW-1185">Reference proteome</keyword>
<dbReference type="Pfam" id="PF00392">
    <property type="entry name" value="GntR"/>
    <property type="match status" value="1"/>
</dbReference>
<evidence type="ECO:0000259" key="4">
    <source>
        <dbReference type="PROSITE" id="PS50949"/>
    </source>
</evidence>
<evidence type="ECO:0000256" key="3">
    <source>
        <dbReference type="ARBA" id="ARBA00023163"/>
    </source>
</evidence>
<evidence type="ECO:0000313" key="6">
    <source>
        <dbReference type="Proteomes" id="UP000245712"/>
    </source>
</evidence>
<reference evidence="5 6" key="1">
    <citation type="submission" date="2018-05" db="EMBL/GenBank/DDBJ databases">
        <title>Genomic Encyclopedia of Type Strains, Phase IV (KMG-V): Genome sequencing to study the core and pangenomes of soil and plant-associated prokaryotes.</title>
        <authorList>
            <person name="Whitman W."/>
        </authorList>
    </citation>
    <scope>NUCLEOTIDE SEQUENCE [LARGE SCALE GENOMIC DNA]</scope>
    <source>
        <strain evidence="5 6">SCZa-39</strain>
    </source>
</reference>
<organism evidence="5 6">
    <name type="scientific">Paraburkholderia unamae</name>
    <dbReference type="NCBI Taxonomy" id="219649"/>
    <lineage>
        <taxon>Bacteria</taxon>
        <taxon>Pseudomonadati</taxon>
        <taxon>Pseudomonadota</taxon>
        <taxon>Betaproteobacteria</taxon>
        <taxon>Burkholderiales</taxon>
        <taxon>Burkholderiaceae</taxon>
        <taxon>Paraburkholderia</taxon>
    </lineage>
</organism>
<gene>
    <name evidence="5" type="ORF">C7402_12241</name>
</gene>
<dbReference type="RefSeq" id="WP_224042383.1">
    <property type="nucleotide sequence ID" value="NZ_CAJZAT010000178.1"/>
</dbReference>
<dbReference type="InterPro" id="IPR000524">
    <property type="entry name" value="Tscrpt_reg_HTH_GntR"/>
</dbReference>
<dbReference type="Proteomes" id="UP000245712">
    <property type="component" value="Unassembled WGS sequence"/>
</dbReference>
<accession>A0ABX5KBK0</accession>
<comment type="caution">
    <text evidence="5">The sequence shown here is derived from an EMBL/GenBank/DDBJ whole genome shotgun (WGS) entry which is preliminary data.</text>
</comment>
<sequence length="93" mass="10172">MPARVKWIPYLSCDGMPIWRQIVCALEAAIGSGELRSGDGLPSQRYMADFIGVHVNTVNRAMRDAVTRGLIVAKTRRGMVVGVDPVVQEACDK</sequence>
<dbReference type="CDD" id="cd07377">
    <property type="entry name" value="WHTH_GntR"/>
    <property type="match status" value="1"/>
</dbReference>
<dbReference type="InterPro" id="IPR036388">
    <property type="entry name" value="WH-like_DNA-bd_sf"/>
</dbReference>
<name>A0ABX5KBK0_9BURK</name>
<dbReference type="PANTHER" id="PTHR38445:SF7">
    <property type="entry name" value="GNTR-FAMILY TRANSCRIPTIONAL REGULATOR"/>
    <property type="match status" value="1"/>
</dbReference>
<evidence type="ECO:0000256" key="2">
    <source>
        <dbReference type="ARBA" id="ARBA00023125"/>
    </source>
</evidence>
<dbReference type="InterPro" id="IPR036390">
    <property type="entry name" value="WH_DNA-bd_sf"/>
</dbReference>
<dbReference type="Gene3D" id="1.10.10.10">
    <property type="entry name" value="Winged helix-like DNA-binding domain superfamily/Winged helix DNA-binding domain"/>
    <property type="match status" value="1"/>
</dbReference>
<keyword evidence="2" id="KW-0238">DNA-binding</keyword>
<dbReference type="EMBL" id="QEOB01000022">
    <property type="protein sequence ID" value="PVX73151.1"/>
    <property type="molecule type" value="Genomic_DNA"/>
</dbReference>
<proteinExistence type="predicted"/>